<organism evidence="1 2">
    <name type="scientific">Dallia pectoralis</name>
    <name type="common">Alaska blackfish</name>
    <dbReference type="NCBI Taxonomy" id="75939"/>
    <lineage>
        <taxon>Eukaryota</taxon>
        <taxon>Metazoa</taxon>
        <taxon>Chordata</taxon>
        <taxon>Craniata</taxon>
        <taxon>Vertebrata</taxon>
        <taxon>Euteleostomi</taxon>
        <taxon>Actinopterygii</taxon>
        <taxon>Neopterygii</taxon>
        <taxon>Teleostei</taxon>
        <taxon>Protacanthopterygii</taxon>
        <taxon>Esociformes</taxon>
        <taxon>Umbridae</taxon>
        <taxon>Dallia</taxon>
    </lineage>
</organism>
<gene>
    <name evidence="1" type="ORF">DPEC_G00358320</name>
</gene>
<comment type="caution">
    <text evidence="1">The sequence shown here is derived from an EMBL/GenBank/DDBJ whole genome shotgun (WGS) entry which is preliminary data.</text>
</comment>
<accession>A0ACC2F068</accession>
<keyword evidence="2" id="KW-1185">Reference proteome</keyword>
<evidence type="ECO:0000313" key="2">
    <source>
        <dbReference type="Proteomes" id="UP001157502"/>
    </source>
</evidence>
<proteinExistence type="predicted"/>
<reference evidence="1" key="1">
    <citation type="submission" date="2021-05" db="EMBL/GenBank/DDBJ databases">
        <authorList>
            <person name="Pan Q."/>
            <person name="Jouanno E."/>
            <person name="Zahm M."/>
            <person name="Klopp C."/>
            <person name="Cabau C."/>
            <person name="Louis A."/>
            <person name="Berthelot C."/>
            <person name="Parey E."/>
            <person name="Roest Crollius H."/>
            <person name="Montfort J."/>
            <person name="Robinson-Rechavi M."/>
            <person name="Bouchez O."/>
            <person name="Lampietro C."/>
            <person name="Lopez Roques C."/>
            <person name="Donnadieu C."/>
            <person name="Postlethwait J."/>
            <person name="Bobe J."/>
            <person name="Dillon D."/>
            <person name="Chandos A."/>
            <person name="von Hippel F."/>
            <person name="Guiguen Y."/>
        </authorList>
    </citation>
    <scope>NUCLEOTIDE SEQUENCE</scope>
    <source>
        <strain evidence="1">YG-Jan2019</strain>
    </source>
</reference>
<dbReference type="EMBL" id="CM055764">
    <property type="protein sequence ID" value="KAJ7984779.1"/>
    <property type="molecule type" value="Genomic_DNA"/>
</dbReference>
<protein>
    <submittedName>
        <fullName evidence="1">Uncharacterized protein</fullName>
    </submittedName>
</protein>
<sequence length="99" mass="11154">MIADIMKTVTGVICVMCQIDRARSGLDYFKSAKRPAAFVASLQHRFGLWFYPSSCVHESHRTAYWQSEYRLPGLDGRKACGSFLTHAQETPCGSFEICN</sequence>
<dbReference type="Proteomes" id="UP001157502">
    <property type="component" value="Chromosome 37"/>
</dbReference>
<name>A0ACC2F068_DALPE</name>
<evidence type="ECO:0000313" key="1">
    <source>
        <dbReference type="EMBL" id="KAJ7984779.1"/>
    </source>
</evidence>